<protein>
    <submittedName>
        <fullName evidence="5">Sugar-binding domain protein</fullName>
    </submittedName>
</protein>
<dbReference type="InterPro" id="IPR025997">
    <property type="entry name" value="SBP_2_dom"/>
</dbReference>
<evidence type="ECO:0000313" key="6">
    <source>
        <dbReference type="Proteomes" id="UP000004259"/>
    </source>
</evidence>
<dbReference type="GO" id="GO:0030313">
    <property type="term" value="C:cell envelope"/>
    <property type="evidence" value="ECO:0007669"/>
    <property type="project" value="UniProtKB-SubCell"/>
</dbReference>
<dbReference type="PROSITE" id="PS51257">
    <property type="entry name" value="PROKAR_LIPOPROTEIN"/>
    <property type="match status" value="1"/>
</dbReference>
<organism evidence="5 6">
    <name type="scientific">Ruminococcus albus 8</name>
    <dbReference type="NCBI Taxonomy" id="246199"/>
    <lineage>
        <taxon>Bacteria</taxon>
        <taxon>Bacillati</taxon>
        <taxon>Bacillota</taxon>
        <taxon>Clostridia</taxon>
        <taxon>Eubacteriales</taxon>
        <taxon>Oscillospiraceae</taxon>
        <taxon>Ruminococcus</taxon>
    </lineage>
</organism>
<dbReference type="PANTHER" id="PTHR46847">
    <property type="entry name" value="D-ALLOSE-BINDING PERIPLASMIC PROTEIN-RELATED"/>
    <property type="match status" value="1"/>
</dbReference>
<accession>E9SCQ7</accession>
<dbReference type="AlphaFoldDB" id="E9SCQ7"/>
<evidence type="ECO:0000256" key="1">
    <source>
        <dbReference type="ARBA" id="ARBA00004196"/>
    </source>
</evidence>
<dbReference type="Proteomes" id="UP000004259">
    <property type="component" value="Unassembled WGS sequence"/>
</dbReference>
<sequence>MKRLVAAVLCLNITAGLTGCQQPQKKPAVEPAPPFKAVGDTVSGRKDIYLIVKNLGSSYWQVIIDGAEDAAEEFGCNMYYSGSNAESDWRSQERLLDEAVEAGADAVLLAPNDAVELAPKIDEVHDAGVKVVLIDTTANTENYDICYMTDNLMAGQLAAKEMLKQLKNSGNSLADPLKVGIQVGAQTSLSINERLAGFLQYWTRNAPVDWVIVPDIKCNDGDYEKAVTCAAELFDEEPDIKGVFGTNNGSGKGFAKEIKKRGLNDVVLVSFDYSQEVAELIQSDEYTASTILQRQYHMVHTGVETALSLTAGKHFNEKFVDTGVVVVNRNNMQTAEIQEILSHS</sequence>
<comment type="subcellular location">
    <subcellularLocation>
        <location evidence="1">Cell envelope</location>
    </subcellularLocation>
</comment>
<dbReference type="OrthoDB" id="569491at2"/>
<evidence type="ECO:0000256" key="2">
    <source>
        <dbReference type="ARBA" id="ARBA00007639"/>
    </source>
</evidence>
<dbReference type="RefSeq" id="WP_002850040.1">
    <property type="nucleotide sequence ID" value="NZ_ADKM02000085.1"/>
</dbReference>
<dbReference type="SUPFAM" id="SSF53822">
    <property type="entry name" value="Periplasmic binding protein-like I"/>
    <property type="match status" value="1"/>
</dbReference>
<dbReference type="Pfam" id="PF13407">
    <property type="entry name" value="Peripla_BP_4"/>
    <property type="match status" value="1"/>
</dbReference>
<dbReference type="STRING" id="246199.CUS_6661"/>
<evidence type="ECO:0000256" key="3">
    <source>
        <dbReference type="ARBA" id="ARBA00022729"/>
    </source>
</evidence>
<dbReference type="PANTHER" id="PTHR46847:SF1">
    <property type="entry name" value="D-ALLOSE-BINDING PERIPLASMIC PROTEIN-RELATED"/>
    <property type="match status" value="1"/>
</dbReference>
<dbReference type="Gene3D" id="3.40.50.2300">
    <property type="match status" value="2"/>
</dbReference>
<gene>
    <name evidence="5" type="ORF">CUS_6661</name>
</gene>
<comment type="similarity">
    <text evidence="2">Belongs to the bacterial solute-binding protein 2 family.</text>
</comment>
<keyword evidence="6" id="KW-1185">Reference proteome</keyword>
<dbReference type="eggNOG" id="COG1879">
    <property type="taxonomic scope" value="Bacteria"/>
</dbReference>
<evidence type="ECO:0000313" key="5">
    <source>
        <dbReference type="EMBL" id="EGC02948.1"/>
    </source>
</evidence>
<evidence type="ECO:0000259" key="4">
    <source>
        <dbReference type="Pfam" id="PF13407"/>
    </source>
</evidence>
<dbReference type="CDD" id="cd20008">
    <property type="entry name" value="PBP1_ABC_sugar_binding-like"/>
    <property type="match status" value="1"/>
</dbReference>
<name>E9SCQ7_RUMAL</name>
<dbReference type="EMBL" id="ADKM02000085">
    <property type="protein sequence ID" value="EGC02948.1"/>
    <property type="molecule type" value="Genomic_DNA"/>
</dbReference>
<keyword evidence="3" id="KW-0732">Signal</keyword>
<proteinExistence type="inferred from homology"/>
<comment type="caution">
    <text evidence="5">The sequence shown here is derived from an EMBL/GenBank/DDBJ whole genome shotgun (WGS) entry which is preliminary data.</text>
</comment>
<dbReference type="GO" id="GO:0030246">
    <property type="term" value="F:carbohydrate binding"/>
    <property type="evidence" value="ECO:0007669"/>
    <property type="project" value="UniProtKB-ARBA"/>
</dbReference>
<dbReference type="InterPro" id="IPR028082">
    <property type="entry name" value="Peripla_BP_I"/>
</dbReference>
<reference evidence="5 6" key="1">
    <citation type="submission" date="2011-02" db="EMBL/GenBank/DDBJ databases">
        <authorList>
            <person name="Nelson K.E."/>
            <person name="Sutton G."/>
            <person name="Torralba M."/>
            <person name="Durkin S."/>
            <person name="Harkins D."/>
            <person name="Montgomery R."/>
            <person name="Ziemer C."/>
            <person name="Klaassens E."/>
            <person name="Ocuiv P."/>
            <person name="Morrison M."/>
        </authorList>
    </citation>
    <scope>NUCLEOTIDE SEQUENCE [LARGE SCALE GENOMIC DNA]</scope>
    <source>
        <strain evidence="5 6">8</strain>
    </source>
</reference>
<feature type="domain" description="Periplasmic binding protein" evidence="4">
    <location>
        <begin position="48"/>
        <end position="313"/>
    </location>
</feature>